<name>A0A2Z7CY88_9LAMI</name>
<dbReference type="AlphaFoldDB" id="A0A2Z7CY88"/>
<evidence type="ECO:0000313" key="1">
    <source>
        <dbReference type="EMBL" id="KZV51315.1"/>
    </source>
</evidence>
<accession>A0A2Z7CY88</accession>
<proteinExistence type="predicted"/>
<organism evidence="1 2">
    <name type="scientific">Dorcoceras hygrometricum</name>
    <dbReference type="NCBI Taxonomy" id="472368"/>
    <lineage>
        <taxon>Eukaryota</taxon>
        <taxon>Viridiplantae</taxon>
        <taxon>Streptophyta</taxon>
        <taxon>Embryophyta</taxon>
        <taxon>Tracheophyta</taxon>
        <taxon>Spermatophyta</taxon>
        <taxon>Magnoliopsida</taxon>
        <taxon>eudicotyledons</taxon>
        <taxon>Gunneridae</taxon>
        <taxon>Pentapetalae</taxon>
        <taxon>asterids</taxon>
        <taxon>lamiids</taxon>
        <taxon>Lamiales</taxon>
        <taxon>Gesneriaceae</taxon>
        <taxon>Didymocarpoideae</taxon>
        <taxon>Trichosporeae</taxon>
        <taxon>Loxocarpinae</taxon>
        <taxon>Dorcoceras</taxon>
    </lineage>
</organism>
<sequence length="315" mass="34962">MYLSCGFCHDLVTRAVGQDMNMAVRVFRWDSALIYRSRILLVGSSRKRHPSVQPERSGYQPIEASRFGVPSQPQHSGPQRAQGFKMMICRRRDCRTKRSNLTEKESRISSPSQIAKRRCISLEFQVVNRVFLRVDLSKLVLVFRMDAKKLAGVGIRTGSKYRSVCDLRWSACAELSDVRGASVMRTVPENVLGINQNYVKGYIGSSTHKPCPSCIEEVYSSSTLILVLSVNGHTDPDPCLTQADHFSELVASLSLIPSFIPLPSGFSAPSWSSSVQAGLSLTGWALFLSSRAPVLLACPVDPFRHLIQTISMHTV</sequence>
<gene>
    <name evidence="1" type="ORF">F511_07506</name>
</gene>
<dbReference type="EMBL" id="KQ991756">
    <property type="protein sequence ID" value="KZV51315.1"/>
    <property type="molecule type" value="Genomic_DNA"/>
</dbReference>
<protein>
    <submittedName>
        <fullName evidence="1">Myb-like protein L-like</fullName>
    </submittedName>
</protein>
<reference evidence="1 2" key="1">
    <citation type="journal article" date="2015" name="Proc. Natl. Acad. Sci. U.S.A.">
        <title>The resurrection genome of Boea hygrometrica: A blueprint for survival of dehydration.</title>
        <authorList>
            <person name="Xiao L."/>
            <person name="Yang G."/>
            <person name="Zhang L."/>
            <person name="Yang X."/>
            <person name="Zhao S."/>
            <person name="Ji Z."/>
            <person name="Zhou Q."/>
            <person name="Hu M."/>
            <person name="Wang Y."/>
            <person name="Chen M."/>
            <person name="Xu Y."/>
            <person name="Jin H."/>
            <person name="Xiao X."/>
            <person name="Hu G."/>
            <person name="Bao F."/>
            <person name="Hu Y."/>
            <person name="Wan P."/>
            <person name="Li L."/>
            <person name="Deng X."/>
            <person name="Kuang T."/>
            <person name="Xiang C."/>
            <person name="Zhu J.K."/>
            <person name="Oliver M.J."/>
            <person name="He Y."/>
        </authorList>
    </citation>
    <scope>NUCLEOTIDE SEQUENCE [LARGE SCALE GENOMIC DNA]</scope>
    <source>
        <strain evidence="2">cv. XS01</strain>
    </source>
</reference>
<keyword evidence="2" id="KW-1185">Reference proteome</keyword>
<evidence type="ECO:0000313" key="2">
    <source>
        <dbReference type="Proteomes" id="UP000250235"/>
    </source>
</evidence>
<dbReference type="Proteomes" id="UP000250235">
    <property type="component" value="Unassembled WGS sequence"/>
</dbReference>